<sequence length="265" mass="30044">MSEAQPVPQVTGRMFLYEKPELLTKEEHGELKVKQSDSPFAFAAKARAIPITYSEIPSAMKNFPLIFMSKEQPQMLAVTGLYDDINLFVGDDGKWEDHTYVPGYIRRYPFGLANESEGDRLAVIIDRAFDGFATNGDGAPLFKDGELTEETARLVEFCKGYEQDRSLTEQFVRVLQDNELIQAQTAQYTPIGSSDAVDFASYFSIDEKRLNELPDEKLLEIRKSGMLPLVYGMLMSMGNWRLLLQRRAKRFDLQDGAIFKPLATN</sequence>
<keyword evidence="2" id="KW-1185">Reference proteome</keyword>
<reference evidence="1" key="1">
    <citation type="submission" date="2023-02" db="EMBL/GenBank/DDBJ databases">
        <title>Genome sequence of Hyphococcus flavus.</title>
        <authorList>
            <person name="Rong J.-C."/>
            <person name="Zhao Q."/>
            <person name="Yi M."/>
            <person name="Wu J.-Y."/>
        </authorList>
    </citation>
    <scope>NUCLEOTIDE SEQUENCE</scope>
    <source>
        <strain evidence="1">MCCC 1K03223</strain>
    </source>
</reference>
<dbReference type="RefSeq" id="WP_274495188.1">
    <property type="nucleotide sequence ID" value="NZ_CP118166.1"/>
</dbReference>
<organism evidence="1 2">
    <name type="scientific">Hyphococcus flavus</name>
    <dbReference type="NCBI Taxonomy" id="1866326"/>
    <lineage>
        <taxon>Bacteria</taxon>
        <taxon>Pseudomonadati</taxon>
        <taxon>Pseudomonadota</taxon>
        <taxon>Alphaproteobacteria</taxon>
        <taxon>Parvularculales</taxon>
        <taxon>Parvularculaceae</taxon>
        <taxon>Hyphococcus</taxon>
    </lineage>
</organism>
<dbReference type="Proteomes" id="UP001214043">
    <property type="component" value="Chromosome"/>
</dbReference>
<evidence type="ECO:0000313" key="1">
    <source>
        <dbReference type="EMBL" id="WDI33217.1"/>
    </source>
</evidence>
<evidence type="ECO:0000313" key="2">
    <source>
        <dbReference type="Proteomes" id="UP001214043"/>
    </source>
</evidence>
<dbReference type="Pfam" id="PF07277">
    <property type="entry name" value="SapC"/>
    <property type="match status" value="1"/>
</dbReference>
<gene>
    <name evidence="1" type="ORF">PUV54_08410</name>
</gene>
<protein>
    <submittedName>
        <fullName evidence="1">SapC family protein</fullName>
    </submittedName>
</protein>
<dbReference type="KEGG" id="hfl:PUV54_08410"/>
<accession>A0AAE9ZIB4</accession>
<proteinExistence type="predicted"/>
<name>A0AAE9ZIB4_9PROT</name>
<dbReference type="AlphaFoldDB" id="A0AAE9ZIB4"/>
<dbReference type="EMBL" id="CP118166">
    <property type="protein sequence ID" value="WDI33217.1"/>
    <property type="molecule type" value="Genomic_DNA"/>
</dbReference>
<dbReference type="InterPro" id="IPR010836">
    <property type="entry name" value="SapC"/>
</dbReference>